<dbReference type="InterPro" id="IPR033932">
    <property type="entry name" value="YtcJ-like"/>
</dbReference>
<feature type="chain" id="PRO_5045906238" evidence="1">
    <location>
        <begin position="22"/>
        <end position="574"/>
    </location>
</feature>
<evidence type="ECO:0000313" key="3">
    <source>
        <dbReference type="EMBL" id="GGP05112.1"/>
    </source>
</evidence>
<proteinExistence type="predicted"/>
<dbReference type="SUPFAM" id="SSF51556">
    <property type="entry name" value="Metallo-dependent hydrolases"/>
    <property type="match status" value="1"/>
</dbReference>
<dbReference type="GO" id="GO:0016787">
    <property type="term" value="F:hydrolase activity"/>
    <property type="evidence" value="ECO:0007669"/>
    <property type="project" value="UniProtKB-KW"/>
</dbReference>
<accession>A0ABQ2NKG3</accession>
<keyword evidence="1" id="KW-0732">Signal</keyword>
<dbReference type="Gene3D" id="3.10.310.70">
    <property type="match status" value="1"/>
</dbReference>
<protein>
    <submittedName>
        <fullName evidence="3">Hydrolase</fullName>
    </submittedName>
</protein>
<dbReference type="Pfam" id="PF07969">
    <property type="entry name" value="Amidohydro_3"/>
    <property type="match status" value="1"/>
</dbReference>
<evidence type="ECO:0000313" key="4">
    <source>
        <dbReference type="Proteomes" id="UP000620064"/>
    </source>
</evidence>
<feature type="domain" description="Amidohydrolase 3" evidence="2">
    <location>
        <begin position="86"/>
        <end position="571"/>
    </location>
</feature>
<dbReference type="SUPFAM" id="SSF51338">
    <property type="entry name" value="Composite domain of metallo-dependent hydrolases"/>
    <property type="match status" value="1"/>
</dbReference>
<gene>
    <name evidence="3" type="ORF">GCM10010992_20010</name>
</gene>
<dbReference type="Gene3D" id="3.20.20.140">
    <property type="entry name" value="Metal-dependent hydrolases"/>
    <property type="match status" value="1"/>
</dbReference>
<keyword evidence="3" id="KW-0378">Hydrolase</keyword>
<dbReference type="EMBL" id="BMLV01000004">
    <property type="protein sequence ID" value="GGP05112.1"/>
    <property type="molecule type" value="Genomic_DNA"/>
</dbReference>
<dbReference type="InterPro" id="IPR032466">
    <property type="entry name" value="Metal_Hydrolase"/>
</dbReference>
<dbReference type="PANTHER" id="PTHR22642">
    <property type="entry name" value="IMIDAZOLONEPROPIONASE"/>
    <property type="match status" value="1"/>
</dbReference>
<sequence length="574" mass="64258">MKKLIKTALRFILVTAIIACAKPGKNFTEVTQEGKNGTLYYGGDIITAEGGETPEYAEAVWVKDGKIAFVGNLKEAEKLSPDAERVDLNGKTMTPGFIDGHAHFAGFGAQAVTANLLASPDGKCNSMNDLIAELKDWHTKNGTDKTKGWILGMGFDDAVLKENRFPTREDLDKVSKDIPICVLHISGHFCVLNSKGLEVMNINAQTKAVPGGVIRRLPNSQEPNGVLEENTATPVIFKLFFPESKYAEYYMDKGQEMALSYGYTTLNEGKTYENHLQFVEYAKKGKLKLDLLSFLDPSMAKFLDSEWNSTKYTNHYRIGGLKITLDGSPQGRTAWRTIPYLIPPDGQKTGYKGYAQMTDEQVQSAVDLAYQRNLQIKAHCNGDAAGDQFIKAIHNAEKKFPKQDRRHIFIHGQLIRKDQIDSLAKYQIFGSFFPMHTFYWGDWYKKIIGDKAAREISPVQSALKKGVHINTHTDAPVALPNMMMILWTSINRQSRSGDIMGKEERLTPYQALKAITIWGAYEFKEENLKGSIKKGKLADLVILDQNPLKIDPLKIKDISVLQTIKEGKAIYTKK</sequence>
<dbReference type="RefSeq" id="WP_188617974.1">
    <property type="nucleotide sequence ID" value="NZ_BMLV01000004.1"/>
</dbReference>
<dbReference type="CDD" id="cd01300">
    <property type="entry name" value="YtcJ_like"/>
    <property type="match status" value="1"/>
</dbReference>
<dbReference type="Proteomes" id="UP000620064">
    <property type="component" value="Unassembled WGS sequence"/>
</dbReference>
<dbReference type="InterPro" id="IPR011059">
    <property type="entry name" value="Metal-dep_hydrolase_composite"/>
</dbReference>
<comment type="caution">
    <text evidence="3">The sequence shown here is derived from an EMBL/GenBank/DDBJ whole genome shotgun (WGS) entry which is preliminary data.</text>
</comment>
<evidence type="ECO:0000256" key="1">
    <source>
        <dbReference type="SAM" id="SignalP"/>
    </source>
</evidence>
<dbReference type="InterPro" id="IPR013108">
    <property type="entry name" value="Amidohydro_3"/>
</dbReference>
<name>A0ABQ2NKG3_9FLAO</name>
<feature type="signal peptide" evidence="1">
    <location>
        <begin position="1"/>
        <end position="21"/>
    </location>
</feature>
<organism evidence="3 4">
    <name type="scientific">Cloacibacterium rupense</name>
    <dbReference type="NCBI Taxonomy" id="517423"/>
    <lineage>
        <taxon>Bacteria</taxon>
        <taxon>Pseudomonadati</taxon>
        <taxon>Bacteroidota</taxon>
        <taxon>Flavobacteriia</taxon>
        <taxon>Flavobacteriales</taxon>
        <taxon>Weeksellaceae</taxon>
    </lineage>
</organism>
<dbReference type="PANTHER" id="PTHR22642:SF2">
    <property type="entry name" value="PROTEIN LONG AFTER FAR-RED 3"/>
    <property type="match status" value="1"/>
</dbReference>
<dbReference type="Gene3D" id="2.30.40.10">
    <property type="entry name" value="Urease, subunit C, domain 1"/>
    <property type="match status" value="1"/>
</dbReference>
<keyword evidence="4" id="KW-1185">Reference proteome</keyword>
<reference evidence="4" key="1">
    <citation type="journal article" date="2019" name="Int. J. Syst. Evol. Microbiol.">
        <title>The Global Catalogue of Microorganisms (GCM) 10K type strain sequencing project: providing services to taxonomists for standard genome sequencing and annotation.</title>
        <authorList>
            <consortium name="The Broad Institute Genomics Platform"/>
            <consortium name="The Broad Institute Genome Sequencing Center for Infectious Disease"/>
            <person name="Wu L."/>
            <person name="Ma J."/>
        </authorList>
    </citation>
    <scope>NUCLEOTIDE SEQUENCE [LARGE SCALE GENOMIC DNA]</scope>
    <source>
        <strain evidence="4">CGMCC 1.7656</strain>
    </source>
</reference>
<evidence type="ECO:0000259" key="2">
    <source>
        <dbReference type="Pfam" id="PF07969"/>
    </source>
</evidence>